<evidence type="ECO:0000313" key="1">
    <source>
        <dbReference type="EMBL" id="RTR16185.1"/>
    </source>
</evidence>
<dbReference type="Proteomes" id="UP000277007">
    <property type="component" value="Unassembled WGS sequence"/>
</dbReference>
<name>A0A431VC32_9PROT</name>
<proteinExistence type="predicted"/>
<keyword evidence="2" id="KW-1185">Reference proteome</keyword>
<organism evidence="1 2">
    <name type="scientific">Azospirillum griseum</name>
    <dbReference type="NCBI Taxonomy" id="2496639"/>
    <lineage>
        <taxon>Bacteria</taxon>
        <taxon>Pseudomonadati</taxon>
        <taxon>Pseudomonadota</taxon>
        <taxon>Alphaproteobacteria</taxon>
        <taxon>Rhodospirillales</taxon>
        <taxon>Azospirillaceae</taxon>
        <taxon>Azospirillum</taxon>
    </lineage>
</organism>
<dbReference type="OrthoDB" id="7873548at2"/>
<reference evidence="1 2" key="1">
    <citation type="submission" date="2018-12" db="EMBL/GenBank/DDBJ databases">
        <authorList>
            <person name="Yang Y."/>
        </authorList>
    </citation>
    <scope>NUCLEOTIDE SEQUENCE [LARGE SCALE GENOMIC DNA]</scope>
    <source>
        <strain evidence="1 2">L-25-5w-1</strain>
    </source>
</reference>
<evidence type="ECO:0000313" key="2">
    <source>
        <dbReference type="Proteomes" id="UP000277007"/>
    </source>
</evidence>
<sequence>MILAINGDVAYITCMAVNPETTVRKLVSLPKPLAAAILDFRFEQRIGTESEAIRRLIELGLEAAKQQPEKTG</sequence>
<dbReference type="RefSeq" id="WP_126619341.1">
    <property type="nucleotide sequence ID" value="NZ_JBHUCY010000066.1"/>
</dbReference>
<dbReference type="EMBL" id="RXMA01000027">
    <property type="protein sequence ID" value="RTR16185.1"/>
    <property type="molecule type" value="Genomic_DNA"/>
</dbReference>
<accession>A0A431VC32</accession>
<comment type="caution">
    <text evidence="1">The sequence shown here is derived from an EMBL/GenBank/DDBJ whole genome shotgun (WGS) entry which is preliminary data.</text>
</comment>
<gene>
    <name evidence="1" type="ORF">EJ903_21575</name>
</gene>
<protein>
    <submittedName>
        <fullName evidence="1">Uncharacterized protein</fullName>
    </submittedName>
</protein>
<dbReference type="AlphaFoldDB" id="A0A431VC32"/>